<gene>
    <name evidence="2" type="ORF">Cco03nite_14640</name>
</gene>
<name>A0A8J3KWN6_9ACTN</name>
<keyword evidence="1" id="KW-0812">Transmembrane</keyword>
<proteinExistence type="predicted"/>
<accession>A0A8J3KWN6</accession>
<keyword evidence="1" id="KW-1133">Transmembrane helix</keyword>
<feature type="transmembrane region" description="Helical" evidence="1">
    <location>
        <begin position="46"/>
        <end position="65"/>
    </location>
</feature>
<feature type="transmembrane region" description="Helical" evidence="1">
    <location>
        <begin position="6"/>
        <end position="26"/>
    </location>
</feature>
<keyword evidence="3" id="KW-1185">Reference proteome</keyword>
<feature type="transmembrane region" description="Helical" evidence="1">
    <location>
        <begin position="85"/>
        <end position="107"/>
    </location>
</feature>
<evidence type="ECO:0000313" key="3">
    <source>
        <dbReference type="Proteomes" id="UP000630887"/>
    </source>
</evidence>
<feature type="transmembrane region" description="Helical" evidence="1">
    <location>
        <begin position="119"/>
        <end position="137"/>
    </location>
</feature>
<evidence type="ECO:0000313" key="2">
    <source>
        <dbReference type="EMBL" id="GIG04764.1"/>
    </source>
</evidence>
<dbReference type="RefSeq" id="WP_203690135.1">
    <property type="nucleotide sequence ID" value="NZ_BAAALC010000002.1"/>
</dbReference>
<dbReference type="Proteomes" id="UP000630887">
    <property type="component" value="Unassembled WGS sequence"/>
</dbReference>
<comment type="caution">
    <text evidence="2">The sequence shown here is derived from an EMBL/GenBank/DDBJ whole genome shotgun (WGS) entry which is preliminary data.</text>
</comment>
<dbReference type="AlphaFoldDB" id="A0A8J3KWN6"/>
<reference evidence="2 3" key="1">
    <citation type="submission" date="2021-01" db="EMBL/GenBank/DDBJ databases">
        <title>Whole genome shotgun sequence of Catellatospora coxensis NBRC 107359.</title>
        <authorList>
            <person name="Komaki H."/>
            <person name="Tamura T."/>
        </authorList>
    </citation>
    <scope>NUCLEOTIDE SEQUENCE [LARGE SCALE GENOMIC DNA]</scope>
    <source>
        <strain evidence="2 3">NBRC 107359</strain>
    </source>
</reference>
<keyword evidence="1" id="KW-0472">Membrane</keyword>
<sequence length="145" mass="14790">MPQYAVAAMLTTWAAVAGGRFAAAALLRYDQDEGHPGRHTTRAGRLLTFTAAVGLAIAGLFGLLADAIFGGSPDLSPDFLTPTPAAAAPAALVAVTVGLAAPLFPALHDKPWTEPLHHPVTAMLLAAAGIAGMQAAWNGLPFDAR</sequence>
<protein>
    <submittedName>
        <fullName evidence="2">Uncharacterized protein</fullName>
    </submittedName>
</protein>
<evidence type="ECO:0000256" key="1">
    <source>
        <dbReference type="SAM" id="Phobius"/>
    </source>
</evidence>
<dbReference type="EMBL" id="BONI01000009">
    <property type="protein sequence ID" value="GIG04764.1"/>
    <property type="molecule type" value="Genomic_DNA"/>
</dbReference>
<organism evidence="2 3">
    <name type="scientific">Catellatospora coxensis</name>
    <dbReference type="NCBI Taxonomy" id="310354"/>
    <lineage>
        <taxon>Bacteria</taxon>
        <taxon>Bacillati</taxon>
        <taxon>Actinomycetota</taxon>
        <taxon>Actinomycetes</taxon>
        <taxon>Micromonosporales</taxon>
        <taxon>Micromonosporaceae</taxon>
        <taxon>Catellatospora</taxon>
    </lineage>
</organism>